<dbReference type="Pfam" id="PF13349">
    <property type="entry name" value="DUF4097"/>
    <property type="match status" value="1"/>
</dbReference>
<dbReference type="InterPro" id="IPR025164">
    <property type="entry name" value="Toastrack_DUF4097"/>
</dbReference>
<evidence type="ECO:0000313" key="3">
    <source>
        <dbReference type="EMBL" id="HCT55975.1"/>
    </source>
</evidence>
<evidence type="ECO:0000259" key="2">
    <source>
        <dbReference type="Pfam" id="PF13349"/>
    </source>
</evidence>
<dbReference type="Proteomes" id="UP000264071">
    <property type="component" value="Unassembled WGS sequence"/>
</dbReference>
<evidence type="ECO:0000313" key="4">
    <source>
        <dbReference type="Proteomes" id="UP000264071"/>
    </source>
</evidence>
<comment type="caution">
    <text evidence="3">The sequence shown here is derived from an EMBL/GenBank/DDBJ whole genome shotgun (WGS) entry which is preliminary data.</text>
</comment>
<dbReference type="AlphaFoldDB" id="A0A3D4V4H0"/>
<evidence type="ECO:0000256" key="1">
    <source>
        <dbReference type="SAM" id="MobiDB-lite"/>
    </source>
</evidence>
<feature type="region of interest" description="Disordered" evidence="1">
    <location>
        <begin position="1"/>
        <end position="22"/>
    </location>
</feature>
<proteinExistence type="predicted"/>
<accession>A0A3D4V4H0</accession>
<sequence length="382" mass="40198">MPRILPTRPSPRADIGSSATRSPHSTAMVIAGTVASALLVAVFPVFSPLAAQTERQTLSGSRVALYNLVGEVRIERGRGRSVEFEITRRGADARQLRIETGDVRGIPTLRVIYPDDQIVYDRGGERSWGSTDSRIRSDGTWGGDNGWRDGRRVRISSRGNGLEAWADIRVLVPDGQKFDANLLVGELKAYDVDADLSLDAASARITAERVQGNLDIDNGSGSIVVRDTRGTSLRLDTGSGGVTFDRVKADDCSIDTGSGSVTGIGAACERLDIDIGSGGVRLAETSAGSISVDAGSGGVTLDLRQSPRSVSVESGSGSVTITVPSNFGATVDIETGSGGITTDFPITTNRFARRELHGTIGDGRGRLRVETGSGGVRLLRGN</sequence>
<dbReference type="Gene3D" id="2.160.20.120">
    <property type="match status" value="1"/>
</dbReference>
<protein>
    <recommendedName>
        <fullName evidence="2">DUF4097 domain-containing protein</fullName>
    </recommendedName>
</protein>
<feature type="domain" description="DUF4097" evidence="2">
    <location>
        <begin position="205"/>
        <end position="377"/>
    </location>
</feature>
<reference evidence="3 4" key="1">
    <citation type="journal article" date="2018" name="Nat. Biotechnol.">
        <title>A standardized bacterial taxonomy based on genome phylogeny substantially revises the tree of life.</title>
        <authorList>
            <person name="Parks D.H."/>
            <person name="Chuvochina M."/>
            <person name="Waite D.W."/>
            <person name="Rinke C."/>
            <person name="Skarshewski A."/>
            <person name="Chaumeil P.A."/>
            <person name="Hugenholtz P."/>
        </authorList>
    </citation>
    <scope>NUCLEOTIDE SEQUENCE [LARGE SCALE GENOMIC DNA]</scope>
    <source>
        <strain evidence="3">UBA8844</strain>
    </source>
</reference>
<name>A0A3D4V4H0_9BACT</name>
<organism evidence="3 4">
    <name type="scientific">Gemmatimonas aurantiaca</name>
    <dbReference type="NCBI Taxonomy" id="173480"/>
    <lineage>
        <taxon>Bacteria</taxon>
        <taxon>Pseudomonadati</taxon>
        <taxon>Gemmatimonadota</taxon>
        <taxon>Gemmatimonadia</taxon>
        <taxon>Gemmatimonadales</taxon>
        <taxon>Gemmatimonadaceae</taxon>
        <taxon>Gemmatimonas</taxon>
    </lineage>
</organism>
<gene>
    <name evidence="3" type="ORF">DGD08_02045</name>
</gene>
<dbReference type="EMBL" id="DPIY01000002">
    <property type="protein sequence ID" value="HCT55975.1"/>
    <property type="molecule type" value="Genomic_DNA"/>
</dbReference>